<dbReference type="NCBIfam" id="TIGR02937">
    <property type="entry name" value="sigma70-ECF"/>
    <property type="match status" value="1"/>
</dbReference>
<evidence type="ECO:0000313" key="10">
    <source>
        <dbReference type="Proteomes" id="UP001056035"/>
    </source>
</evidence>
<comment type="similarity">
    <text evidence="1 6">Belongs to the sigma-70 factor family. ECF subfamily.</text>
</comment>
<evidence type="ECO:0000256" key="5">
    <source>
        <dbReference type="ARBA" id="ARBA00023163"/>
    </source>
</evidence>
<keyword evidence="5 6" id="KW-0804">Transcription</keyword>
<evidence type="ECO:0000313" key="9">
    <source>
        <dbReference type="EMBL" id="UTI64329.1"/>
    </source>
</evidence>
<keyword evidence="2 6" id="KW-0805">Transcription regulation</keyword>
<dbReference type="Pfam" id="PF08281">
    <property type="entry name" value="Sigma70_r4_2"/>
    <property type="match status" value="1"/>
</dbReference>
<dbReference type="CDD" id="cd06171">
    <property type="entry name" value="Sigma70_r4"/>
    <property type="match status" value="1"/>
</dbReference>
<dbReference type="Proteomes" id="UP001056035">
    <property type="component" value="Chromosome"/>
</dbReference>
<dbReference type="PROSITE" id="PS01063">
    <property type="entry name" value="SIGMA70_ECF"/>
    <property type="match status" value="1"/>
</dbReference>
<evidence type="ECO:0000259" key="8">
    <source>
        <dbReference type="Pfam" id="PF08281"/>
    </source>
</evidence>
<proteinExistence type="inferred from homology"/>
<feature type="domain" description="RNA polymerase sigma-70 region 2" evidence="7">
    <location>
        <begin position="57"/>
        <end position="124"/>
    </location>
</feature>
<dbReference type="SUPFAM" id="SSF88946">
    <property type="entry name" value="Sigma2 domain of RNA polymerase sigma factors"/>
    <property type="match status" value="1"/>
</dbReference>
<dbReference type="SUPFAM" id="SSF88659">
    <property type="entry name" value="Sigma3 and sigma4 domains of RNA polymerase sigma factors"/>
    <property type="match status" value="1"/>
</dbReference>
<dbReference type="RefSeq" id="WP_254571035.1">
    <property type="nucleotide sequence ID" value="NZ_CP098502.1"/>
</dbReference>
<dbReference type="EMBL" id="CP098502">
    <property type="protein sequence ID" value="UTI64329.1"/>
    <property type="molecule type" value="Genomic_DNA"/>
</dbReference>
<dbReference type="InterPro" id="IPR013324">
    <property type="entry name" value="RNA_pol_sigma_r3/r4-like"/>
</dbReference>
<name>A0ABY5DUX9_9ACTN</name>
<keyword evidence="4 6" id="KW-0238">DNA-binding</keyword>
<dbReference type="InterPro" id="IPR036388">
    <property type="entry name" value="WH-like_DNA-bd_sf"/>
</dbReference>
<accession>A0ABY5DUX9</accession>
<dbReference type="InterPro" id="IPR039425">
    <property type="entry name" value="RNA_pol_sigma-70-like"/>
</dbReference>
<dbReference type="PANTHER" id="PTHR43133">
    <property type="entry name" value="RNA POLYMERASE ECF-TYPE SIGMA FACTO"/>
    <property type="match status" value="1"/>
</dbReference>
<dbReference type="InterPro" id="IPR013249">
    <property type="entry name" value="RNA_pol_sigma70_r4_t2"/>
</dbReference>
<keyword evidence="10" id="KW-1185">Reference proteome</keyword>
<sequence>MQLRAPAVTVAGPSEVSWQAERRARTSPMTAVAGPDSDDQVLVDRARAGDRIAFEGLVRMYADRLHAVVRRLVDDDHDAEEVIQETFLRAWRAIDKFNGDSQFFTWLYRIGVNEASRRTARNRKRGPVVRLDDQVDPADDRPGPAQSVQHGDLRRVLEQAVRDLKPDYRAPLVLRDVEGLSTTQAADILGIGEAAFKSRLHRARLEVRSAIREYLPEDDHP</sequence>
<evidence type="ECO:0000256" key="2">
    <source>
        <dbReference type="ARBA" id="ARBA00023015"/>
    </source>
</evidence>
<gene>
    <name evidence="9" type="ORF">NBH00_23695</name>
</gene>
<evidence type="ECO:0000259" key="7">
    <source>
        <dbReference type="Pfam" id="PF04542"/>
    </source>
</evidence>
<protein>
    <recommendedName>
        <fullName evidence="6">RNA polymerase sigma factor</fullName>
    </recommendedName>
</protein>
<dbReference type="InterPro" id="IPR000838">
    <property type="entry name" value="RNA_pol_sigma70_ECF_CS"/>
</dbReference>
<dbReference type="Pfam" id="PF04542">
    <property type="entry name" value="Sigma70_r2"/>
    <property type="match status" value="1"/>
</dbReference>
<feature type="domain" description="RNA polymerase sigma factor 70 region 4 type 2" evidence="8">
    <location>
        <begin position="155"/>
        <end position="205"/>
    </location>
</feature>
<dbReference type="Gene3D" id="1.10.10.10">
    <property type="entry name" value="Winged helix-like DNA-binding domain superfamily/Winged helix DNA-binding domain"/>
    <property type="match status" value="1"/>
</dbReference>
<evidence type="ECO:0000256" key="4">
    <source>
        <dbReference type="ARBA" id="ARBA00023125"/>
    </source>
</evidence>
<evidence type="ECO:0000256" key="3">
    <source>
        <dbReference type="ARBA" id="ARBA00023082"/>
    </source>
</evidence>
<keyword evidence="3 6" id="KW-0731">Sigma factor</keyword>
<organism evidence="9 10">
    <name type="scientific">Paraconexibacter antarcticus</name>
    <dbReference type="NCBI Taxonomy" id="2949664"/>
    <lineage>
        <taxon>Bacteria</taxon>
        <taxon>Bacillati</taxon>
        <taxon>Actinomycetota</taxon>
        <taxon>Thermoleophilia</taxon>
        <taxon>Solirubrobacterales</taxon>
        <taxon>Paraconexibacteraceae</taxon>
        <taxon>Paraconexibacter</taxon>
    </lineage>
</organism>
<evidence type="ECO:0000256" key="6">
    <source>
        <dbReference type="RuleBase" id="RU000716"/>
    </source>
</evidence>
<reference evidence="9 10" key="1">
    <citation type="submission" date="2022-06" db="EMBL/GenBank/DDBJ databases">
        <title>Paraconexibacter antarcticus.</title>
        <authorList>
            <person name="Kim C.S."/>
        </authorList>
    </citation>
    <scope>NUCLEOTIDE SEQUENCE [LARGE SCALE GENOMIC DNA]</scope>
    <source>
        <strain evidence="9 10">02-257</strain>
    </source>
</reference>
<evidence type="ECO:0000256" key="1">
    <source>
        <dbReference type="ARBA" id="ARBA00010641"/>
    </source>
</evidence>
<dbReference type="InterPro" id="IPR014284">
    <property type="entry name" value="RNA_pol_sigma-70_dom"/>
</dbReference>
<dbReference type="InterPro" id="IPR007627">
    <property type="entry name" value="RNA_pol_sigma70_r2"/>
</dbReference>
<dbReference type="InterPro" id="IPR013325">
    <property type="entry name" value="RNA_pol_sigma_r2"/>
</dbReference>
<dbReference type="PANTHER" id="PTHR43133:SF51">
    <property type="entry name" value="RNA POLYMERASE SIGMA FACTOR"/>
    <property type="match status" value="1"/>
</dbReference>
<dbReference type="Gene3D" id="1.10.1740.10">
    <property type="match status" value="1"/>
</dbReference>